<dbReference type="Proteomes" id="UP001430796">
    <property type="component" value="Unassembled WGS sequence"/>
</dbReference>
<gene>
    <name evidence="1" type="ORF">L3V18_09430</name>
</gene>
<proteinExistence type="predicted"/>
<sequence length="66" mass="7042">MQACATALAGNALARYPILGEEWGERTCYDSNGKAIGGMRIECDGYVATRGTTSGRPGPMMIYPCH</sequence>
<dbReference type="RefSeq" id="WP_237054424.1">
    <property type="nucleotide sequence ID" value="NZ_JAKJPO010000004.1"/>
</dbReference>
<reference evidence="1" key="1">
    <citation type="submission" date="2022-01" db="EMBL/GenBank/DDBJ databases">
        <title>Lysobacter chinensis sp. nov., a bacterium isolated from cow dung compost.</title>
        <authorList>
            <person name="Liu Y."/>
        </authorList>
    </citation>
    <scope>NUCLEOTIDE SEQUENCE</scope>
    <source>
        <strain evidence="1">TLK-CK17</strain>
    </source>
</reference>
<comment type="caution">
    <text evidence="1">The sequence shown here is derived from an EMBL/GenBank/DDBJ whole genome shotgun (WGS) entry which is preliminary data.</text>
</comment>
<protein>
    <submittedName>
        <fullName evidence="1">DUF6289 family protein</fullName>
    </submittedName>
</protein>
<reference evidence="1" key="2">
    <citation type="submission" date="2022-01" db="EMBL/GenBank/DDBJ databases">
        <authorList>
            <person name="Zhou L.Y."/>
        </authorList>
    </citation>
    <scope>NUCLEOTIDE SEQUENCE</scope>
    <source>
        <strain evidence="1">TLK-CK17</strain>
    </source>
</reference>
<accession>A0ABS9HUL2</accession>
<evidence type="ECO:0000313" key="1">
    <source>
        <dbReference type="EMBL" id="MCF7222003.1"/>
    </source>
</evidence>
<dbReference type="EMBL" id="JAKJPO010000004">
    <property type="protein sequence ID" value="MCF7222003.1"/>
    <property type="molecule type" value="Genomic_DNA"/>
</dbReference>
<dbReference type="Pfam" id="PF19806">
    <property type="entry name" value="DUF6289"/>
    <property type="match status" value="1"/>
</dbReference>
<organism evidence="1 2">
    <name type="scientific">Marilutibacter chinensis</name>
    <dbReference type="NCBI Taxonomy" id="2912247"/>
    <lineage>
        <taxon>Bacteria</taxon>
        <taxon>Pseudomonadati</taxon>
        <taxon>Pseudomonadota</taxon>
        <taxon>Gammaproteobacteria</taxon>
        <taxon>Lysobacterales</taxon>
        <taxon>Lysobacteraceae</taxon>
        <taxon>Marilutibacter</taxon>
    </lineage>
</organism>
<dbReference type="InterPro" id="IPR046256">
    <property type="entry name" value="DUF6289"/>
</dbReference>
<name>A0ABS9HUL2_9GAMM</name>
<evidence type="ECO:0000313" key="2">
    <source>
        <dbReference type="Proteomes" id="UP001430796"/>
    </source>
</evidence>
<keyword evidence="2" id="KW-1185">Reference proteome</keyword>